<protein>
    <submittedName>
        <fullName evidence="7">YihY/virulence factor BrkB family protein</fullName>
    </submittedName>
</protein>
<feature type="transmembrane region" description="Helical" evidence="6">
    <location>
        <begin position="122"/>
        <end position="142"/>
    </location>
</feature>
<evidence type="ECO:0000313" key="8">
    <source>
        <dbReference type="Proteomes" id="UP000267223"/>
    </source>
</evidence>
<reference evidence="7 8" key="1">
    <citation type="submission" date="2018-11" db="EMBL/GenBank/DDBJ databases">
        <title>Draft genome sequence of Ferruginibacter sp. BO-59.</title>
        <authorList>
            <person name="Im W.T."/>
        </authorList>
    </citation>
    <scope>NUCLEOTIDE SEQUENCE [LARGE SCALE GENOMIC DNA]</scope>
    <source>
        <strain evidence="7 8">BO-59</strain>
    </source>
</reference>
<evidence type="ECO:0000313" key="7">
    <source>
        <dbReference type="EMBL" id="RNI40041.1"/>
    </source>
</evidence>
<comment type="subcellular location">
    <subcellularLocation>
        <location evidence="1">Cell membrane</location>
        <topology evidence="1">Multi-pass membrane protein</topology>
    </subcellularLocation>
</comment>
<comment type="caution">
    <text evidence="7">The sequence shown here is derived from an EMBL/GenBank/DDBJ whole genome shotgun (WGS) entry which is preliminary data.</text>
</comment>
<sequence length="318" mass="36180">MGKKKYFIVHPIKFLIRKSKKWSPAGFQGMTVFAVMKHLLKDFNLPTFTEKASAISYNFIMSVPTSCLFLFTLTPNLPFISKRSLKFQLHGLIHDIIPSATYNKNLIEFVDSFIDGSKIGMLSFTFVLSLFFASGAVMGLMRSFNKDHLGFEKMKGLKTRWEAIKLTIMLFGLLLVCLILLLLQRNILSWIGVTDYHIRNLIIYGKWLFIIGLIFYSFAFIYRYAPSTTKRWNLVSPGSVIATFLSILVTIGFTTFVNNFGRYNILYGSIGTIMVIMIMIFLNSMVVLIGFEINLSINTLKTISENEQAKAANKAVNK</sequence>
<feature type="transmembrane region" description="Helical" evidence="6">
    <location>
        <begin position="265"/>
        <end position="291"/>
    </location>
</feature>
<keyword evidence="8" id="KW-1185">Reference proteome</keyword>
<feature type="transmembrane region" description="Helical" evidence="6">
    <location>
        <begin position="52"/>
        <end position="73"/>
    </location>
</feature>
<dbReference type="EMBL" id="RJJR01000001">
    <property type="protein sequence ID" value="RNI40041.1"/>
    <property type="molecule type" value="Genomic_DNA"/>
</dbReference>
<keyword evidence="3 6" id="KW-0812">Transmembrane</keyword>
<dbReference type="GO" id="GO:0005886">
    <property type="term" value="C:plasma membrane"/>
    <property type="evidence" value="ECO:0007669"/>
    <property type="project" value="UniProtKB-SubCell"/>
</dbReference>
<evidence type="ECO:0000256" key="2">
    <source>
        <dbReference type="ARBA" id="ARBA00022475"/>
    </source>
</evidence>
<organism evidence="7 8">
    <name type="scientific">Hanamia caeni</name>
    <dbReference type="NCBI Taxonomy" id="2294116"/>
    <lineage>
        <taxon>Bacteria</taxon>
        <taxon>Pseudomonadati</taxon>
        <taxon>Bacteroidota</taxon>
        <taxon>Chitinophagia</taxon>
        <taxon>Chitinophagales</taxon>
        <taxon>Chitinophagaceae</taxon>
        <taxon>Hanamia</taxon>
    </lineage>
</organism>
<dbReference type="RefSeq" id="WP_123118932.1">
    <property type="nucleotide sequence ID" value="NZ_RJJR01000001.1"/>
</dbReference>
<feature type="transmembrane region" description="Helical" evidence="6">
    <location>
        <begin position="203"/>
        <end position="222"/>
    </location>
</feature>
<dbReference type="InterPro" id="IPR017039">
    <property type="entry name" value="Virul_fac_BrkB"/>
</dbReference>
<name>A0A3M9NQF5_9BACT</name>
<dbReference type="OrthoDB" id="977385at2"/>
<evidence type="ECO:0000256" key="4">
    <source>
        <dbReference type="ARBA" id="ARBA00022989"/>
    </source>
</evidence>
<gene>
    <name evidence="7" type="ORF">EFY79_01695</name>
</gene>
<accession>A0A3M9NQF5</accession>
<proteinExistence type="predicted"/>
<evidence type="ECO:0000256" key="5">
    <source>
        <dbReference type="ARBA" id="ARBA00023136"/>
    </source>
</evidence>
<dbReference type="Pfam" id="PF03631">
    <property type="entry name" value="Virul_fac_BrkB"/>
    <property type="match status" value="1"/>
</dbReference>
<dbReference type="AlphaFoldDB" id="A0A3M9NQF5"/>
<evidence type="ECO:0000256" key="1">
    <source>
        <dbReference type="ARBA" id="ARBA00004651"/>
    </source>
</evidence>
<feature type="transmembrane region" description="Helical" evidence="6">
    <location>
        <begin position="234"/>
        <end position="253"/>
    </location>
</feature>
<evidence type="ECO:0000256" key="3">
    <source>
        <dbReference type="ARBA" id="ARBA00022692"/>
    </source>
</evidence>
<keyword evidence="2" id="KW-1003">Cell membrane</keyword>
<feature type="transmembrane region" description="Helical" evidence="6">
    <location>
        <begin position="163"/>
        <end position="183"/>
    </location>
</feature>
<dbReference type="PIRSF" id="PIRSF035875">
    <property type="entry name" value="RNase_BN"/>
    <property type="match status" value="1"/>
</dbReference>
<evidence type="ECO:0000256" key="6">
    <source>
        <dbReference type="SAM" id="Phobius"/>
    </source>
</evidence>
<keyword evidence="5 6" id="KW-0472">Membrane</keyword>
<dbReference type="PANTHER" id="PTHR30213">
    <property type="entry name" value="INNER MEMBRANE PROTEIN YHJD"/>
    <property type="match status" value="1"/>
</dbReference>
<dbReference type="PANTHER" id="PTHR30213:SF0">
    <property type="entry name" value="UPF0761 MEMBRANE PROTEIN YIHY"/>
    <property type="match status" value="1"/>
</dbReference>
<dbReference type="Proteomes" id="UP000267223">
    <property type="component" value="Unassembled WGS sequence"/>
</dbReference>
<keyword evidence="4 6" id="KW-1133">Transmembrane helix</keyword>